<evidence type="ECO:0000256" key="1">
    <source>
        <dbReference type="SAM" id="MobiDB-lite"/>
    </source>
</evidence>
<protein>
    <submittedName>
        <fullName evidence="3">Uncharacterized protein</fullName>
    </submittedName>
</protein>
<name>A0A915MUF5_MELJA</name>
<keyword evidence="2" id="KW-1185">Reference proteome</keyword>
<feature type="compositionally biased region" description="Polar residues" evidence="1">
    <location>
        <begin position="130"/>
        <end position="144"/>
    </location>
</feature>
<dbReference type="WBParaSite" id="scaffold502_cov258.g1201">
    <property type="protein sequence ID" value="scaffold502_cov258.g1201"/>
    <property type="gene ID" value="scaffold502_cov258.g1201"/>
</dbReference>
<reference evidence="3" key="1">
    <citation type="submission" date="2022-11" db="UniProtKB">
        <authorList>
            <consortium name="WormBaseParasite"/>
        </authorList>
    </citation>
    <scope>IDENTIFICATION</scope>
</reference>
<proteinExistence type="predicted"/>
<feature type="compositionally biased region" description="Polar residues" evidence="1">
    <location>
        <begin position="184"/>
        <end position="198"/>
    </location>
</feature>
<feature type="region of interest" description="Disordered" evidence="1">
    <location>
        <begin position="130"/>
        <end position="153"/>
    </location>
</feature>
<evidence type="ECO:0000313" key="2">
    <source>
        <dbReference type="Proteomes" id="UP000887561"/>
    </source>
</evidence>
<evidence type="ECO:0000313" key="3">
    <source>
        <dbReference type="WBParaSite" id="scaffold502_cov258.g1201"/>
    </source>
</evidence>
<sequence length="204" mass="21942">MNNPNSSTGETSMTLDQLLAKNGIKVADKQSTSTSQGSHVNFSFTGQNAGRNFAHPSANSGNQASSSVCIAGMIELANRIIIIPASEILIEGTIEMRRQQQKQNGGKVSNESVPNLNTCFLSLLGHNLPQTSSGSSSQNLTQNRPPQPGQLDSNRILWENIAAAMIPEYRRILATNSVPYRFSDSFSPLSNSPTNSEPNVPKGR</sequence>
<organism evidence="2 3">
    <name type="scientific">Meloidogyne javanica</name>
    <name type="common">Root-knot nematode worm</name>
    <dbReference type="NCBI Taxonomy" id="6303"/>
    <lineage>
        <taxon>Eukaryota</taxon>
        <taxon>Metazoa</taxon>
        <taxon>Ecdysozoa</taxon>
        <taxon>Nematoda</taxon>
        <taxon>Chromadorea</taxon>
        <taxon>Rhabditida</taxon>
        <taxon>Tylenchina</taxon>
        <taxon>Tylenchomorpha</taxon>
        <taxon>Tylenchoidea</taxon>
        <taxon>Meloidogynidae</taxon>
        <taxon>Meloidogyninae</taxon>
        <taxon>Meloidogyne</taxon>
        <taxon>Meloidogyne incognita group</taxon>
    </lineage>
</organism>
<dbReference type="Proteomes" id="UP000887561">
    <property type="component" value="Unplaced"/>
</dbReference>
<dbReference type="AlphaFoldDB" id="A0A915MUF5"/>
<feature type="region of interest" description="Disordered" evidence="1">
    <location>
        <begin position="184"/>
        <end position="204"/>
    </location>
</feature>
<accession>A0A915MUF5</accession>